<dbReference type="Pfam" id="PF00890">
    <property type="entry name" value="FAD_binding_2"/>
    <property type="match status" value="1"/>
</dbReference>
<dbReference type="InterPro" id="IPR027477">
    <property type="entry name" value="Succ_DH/fumarate_Rdtase_cat_sf"/>
</dbReference>
<sequence length="549" mass="59678">MIKAWDHEVDVLIAGSGAGGMVSAIAAADRGLDALVVEKAAGFGGSTALSGGGIWLPNNPTLRAKGLTDDPADVRRYLHAIVGDRVPAARLDTYADRGPEVLTMLHRVSRHMAFTWCPGYSDYHPEEPGGRPKGRTIEPKPIDARKLGDEEDRLRGLDVPAPMGLWLTGYEAKTLMMFKRDRKAWRMFPVAGWRVLSNLVRRRHMKTLGAALIARLRLTMRDLKIPLWLEAPIVELVVENGAVVGAVVQRAGKPVRVRARRGLILATGGFDHDPVLRDKHLPEHGRADFSMGAPTNVGDGHRLGEQVGADLDLMDDAWWMPAIAKPDGEVFPLVSERCIPPMVIVNQEGKRFTNESSPYVNFVHDQLDGGYVPIHAILDAKARDRYQFAGILPGQRFPGRWYKSGLVTKADTLAELAEKIDVPADALQATVDRFNGFARTGKDEDFGRGDSAYDHYYGDPTLPNPVLDTLDAGPYYAIRLEAGDLGTKGGLVSDEHGRVLREDGSVIDGLYATGNVSASVMGNEYAGAGATIGPAMVFGYLAVEHAATR</sequence>
<evidence type="ECO:0000313" key="7">
    <source>
        <dbReference type="Proteomes" id="UP001501676"/>
    </source>
</evidence>
<protein>
    <submittedName>
        <fullName evidence="6">FAD-binding protein</fullName>
    </submittedName>
</protein>
<evidence type="ECO:0000313" key="6">
    <source>
        <dbReference type="EMBL" id="GAA3383423.1"/>
    </source>
</evidence>
<dbReference type="SUPFAM" id="SSF56425">
    <property type="entry name" value="Succinate dehydrogenase/fumarate reductase flavoprotein, catalytic domain"/>
    <property type="match status" value="1"/>
</dbReference>
<dbReference type="Gene3D" id="3.50.50.60">
    <property type="entry name" value="FAD/NAD(P)-binding domain"/>
    <property type="match status" value="2"/>
</dbReference>
<comment type="cofactor">
    <cofactor evidence="1">
        <name>FAD</name>
        <dbReference type="ChEBI" id="CHEBI:57692"/>
    </cofactor>
</comment>
<accession>A0ABP6SS16</accession>
<keyword evidence="4" id="KW-0560">Oxidoreductase</keyword>
<gene>
    <name evidence="6" type="ORF">GCM10020369_09240</name>
</gene>
<dbReference type="InterPro" id="IPR003953">
    <property type="entry name" value="FAD-dep_OxRdtase_2_FAD-bd"/>
</dbReference>
<proteinExistence type="predicted"/>
<dbReference type="InterPro" id="IPR036188">
    <property type="entry name" value="FAD/NAD-bd_sf"/>
</dbReference>
<evidence type="ECO:0000256" key="4">
    <source>
        <dbReference type="ARBA" id="ARBA00023002"/>
    </source>
</evidence>
<dbReference type="PANTHER" id="PTHR43400">
    <property type="entry name" value="FUMARATE REDUCTASE"/>
    <property type="match status" value="1"/>
</dbReference>
<comment type="caution">
    <text evidence="6">The sequence shown here is derived from an EMBL/GenBank/DDBJ whole genome shotgun (WGS) entry which is preliminary data.</text>
</comment>
<dbReference type="RefSeq" id="WP_345726686.1">
    <property type="nucleotide sequence ID" value="NZ_BAAAYN010000005.1"/>
</dbReference>
<reference evidence="7" key="1">
    <citation type="journal article" date="2019" name="Int. J. Syst. Evol. Microbiol.">
        <title>The Global Catalogue of Microorganisms (GCM) 10K type strain sequencing project: providing services to taxonomists for standard genome sequencing and annotation.</title>
        <authorList>
            <consortium name="The Broad Institute Genomics Platform"/>
            <consortium name="The Broad Institute Genome Sequencing Center for Infectious Disease"/>
            <person name="Wu L."/>
            <person name="Ma J."/>
        </authorList>
    </citation>
    <scope>NUCLEOTIDE SEQUENCE [LARGE SCALE GENOMIC DNA]</scope>
    <source>
        <strain evidence="7">JCM 9458</strain>
    </source>
</reference>
<dbReference type="Proteomes" id="UP001501676">
    <property type="component" value="Unassembled WGS sequence"/>
</dbReference>
<dbReference type="EMBL" id="BAAAYN010000005">
    <property type="protein sequence ID" value="GAA3383423.1"/>
    <property type="molecule type" value="Genomic_DNA"/>
</dbReference>
<keyword evidence="3" id="KW-0274">FAD</keyword>
<dbReference type="SUPFAM" id="SSF51905">
    <property type="entry name" value="FAD/NAD(P)-binding domain"/>
    <property type="match status" value="1"/>
</dbReference>
<name>A0ABP6SS16_9ACTN</name>
<keyword evidence="7" id="KW-1185">Reference proteome</keyword>
<evidence type="ECO:0000256" key="1">
    <source>
        <dbReference type="ARBA" id="ARBA00001974"/>
    </source>
</evidence>
<evidence type="ECO:0000259" key="5">
    <source>
        <dbReference type="Pfam" id="PF00890"/>
    </source>
</evidence>
<feature type="domain" description="FAD-dependent oxidoreductase 2 FAD-binding" evidence="5">
    <location>
        <begin position="10"/>
        <end position="531"/>
    </location>
</feature>
<organism evidence="6 7">
    <name type="scientific">Cryptosporangium minutisporangium</name>
    <dbReference type="NCBI Taxonomy" id="113569"/>
    <lineage>
        <taxon>Bacteria</taxon>
        <taxon>Bacillati</taxon>
        <taxon>Actinomycetota</taxon>
        <taxon>Actinomycetes</taxon>
        <taxon>Cryptosporangiales</taxon>
        <taxon>Cryptosporangiaceae</taxon>
        <taxon>Cryptosporangium</taxon>
    </lineage>
</organism>
<dbReference type="PANTHER" id="PTHR43400:SF10">
    <property type="entry name" value="3-OXOSTEROID 1-DEHYDROGENASE"/>
    <property type="match status" value="1"/>
</dbReference>
<evidence type="ECO:0000256" key="2">
    <source>
        <dbReference type="ARBA" id="ARBA00022630"/>
    </source>
</evidence>
<keyword evidence="2" id="KW-0285">Flavoprotein</keyword>
<evidence type="ECO:0000256" key="3">
    <source>
        <dbReference type="ARBA" id="ARBA00022827"/>
    </source>
</evidence>
<dbReference type="InterPro" id="IPR050315">
    <property type="entry name" value="FAD-oxidoreductase_2"/>
</dbReference>